<dbReference type="RefSeq" id="WP_261692959.1">
    <property type="nucleotide sequence ID" value="NZ_CP104694.1"/>
</dbReference>
<name>A0ABY6B8G6_9GAMM</name>
<organism evidence="1 2">
    <name type="scientific">Tahibacter amnicola</name>
    <dbReference type="NCBI Taxonomy" id="2976241"/>
    <lineage>
        <taxon>Bacteria</taxon>
        <taxon>Pseudomonadati</taxon>
        <taxon>Pseudomonadota</taxon>
        <taxon>Gammaproteobacteria</taxon>
        <taxon>Lysobacterales</taxon>
        <taxon>Rhodanobacteraceae</taxon>
        <taxon>Tahibacter</taxon>
    </lineage>
</organism>
<evidence type="ECO:0000313" key="1">
    <source>
        <dbReference type="EMBL" id="UXI65964.1"/>
    </source>
</evidence>
<proteinExistence type="predicted"/>
<keyword evidence="2" id="KW-1185">Reference proteome</keyword>
<evidence type="ECO:0000313" key="2">
    <source>
        <dbReference type="Proteomes" id="UP001064632"/>
    </source>
</evidence>
<dbReference type="EMBL" id="CP104694">
    <property type="protein sequence ID" value="UXI65964.1"/>
    <property type="molecule type" value="Genomic_DNA"/>
</dbReference>
<protein>
    <submittedName>
        <fullName evidence="1">Uncharacterized protein</fullName>
    </submittedName>
</protein>
<reference evidence="1" key="1">
    <citation type="submission" date="2022-09" db="EMBL/GenBank/DDBJ databases">
        <title>Tahibacter sp. nov., isolated from a fresh water.</title>
        <authorList>
            <person name="Baek J.H."/>
            <person name="Lee J.K."/>
            <person name="Kim J.M."/>
            <person name="Jeon C.O."/>
        </authorList>
    </citation>
    <scope>NUCLEOTIDE SEQUENCE</scope>
    <source>
        <strain evidence="1">W38</strain>
    </source>
</reference>
<accession>A0ABY6B8G6</accession>
<dbReference type="Proteomes" id="UP001064632">
    <property type="component" value="Chromosome"/>
</dbReference>
<gene>
    <name evidence="1" type="ORF">N4264_14490</name>
</gene>
<dbReference type="SUPFAM" id="SSF52402">
    <property type="entry name" value="Adenine nucleotide alpha hydrolases-like"/>
    <property type="match status" value="1"/>
</dbReference>
<sequence length="152" mass="17081">MADIITMMGECRQWNQGLHYVAALAERIDAGLTGLYVKPSPIDFTTVESAALYAELVDLLRSEKEAEQDAGPRFVQWAHERHVPRARWFSTDQTPIVALRSAANWHDLCAVVRPADETTRFAHDMGRLLLRVPNKTPRSLQCVSHKELSADG</sequence>